<dbReference type="EMBL" id="UINC01128173">
    <property type="protein sequence ID" value="SVD07751.1"/>
    <property type="molecule type" value="Genomic_DNA"/>
</dbReference>
<evidence type="ECO:0000313" key="2">
    <source>
        <dbReference type="EMBL" id="SVD07751.1"/>
    </source>
</evidence>
<dbReference type="PANTHER" id="PTHR38686:SF1">
    <property type="entry name" value="APOLIPOPROTEIN N-ACYLTRANSFERASE"/>
    <property type="match status" value="1"/>
</dbReference>
<proteinExistence type="predicted"/>
<dbReference type="GO" id="GO:0042158">
    <property type="term" value="P:lipoprotein biosynthetic process"/>
    <property type="evidence" value="ECO:0007669"/>
    <property type="project" value="InterPro"/>
</dbReference>
<dbReference type="GO" id="GO:0016020">
    <property type="term" value="C:membrane"/>
    <property type="evidence" value="ECO:0007669"/>
    <property type="project" value="InterPro"/>
</dbReference>
<dbReference type="PANTHER" id="PTHR38686">
    <property type="entry name" value="APOLIPOPROTEIN N-ACYLTRANSFERASE"/>
    <property type="match status" value="1"/>
</dbReference>
<protein>
    <recommendedName>
        <fullName evidence="3">CN hydrolase domain-containing protein</fullName>
    </recommendedName>
</protein>
<accession>A0A382SFR6</accession>
<feature type="transmembrane region" description="Helical" evidence="1">
    <location>
        <begin position="35"/>
        <end position="57"/>
    </location>
</feature>
<gene>
    <name evidence="2" type="ORF">METZ01_LOCUS360605</name>
</gene>
<feature type="non-terminal residue" evidence="2">
    <location>
        <position position="219"/>
    </location>
</feature>
<feature type="transmembrane region" description="Helical" evidence="1">
    <location>
        <begin position="64"/>
        <end position="86"/>
    </location>
</feature>
<name>A0A382SFR6_9ZZZZ</name>
<keyword evidence="1" id="KW-1133">Transmembrane helix</keyword>
<reference evidence="2" key="1">
    <citation type="submission" date="2018-05" db="EMBL/GenBank/DDBJ databases">
        <authorList>
            <person name="Lanie J.A."/>
            <person name="Ng W.-L."/>
            <person name="Kazmierczak K.M."/>
            <person name="Andrzejewski T.M."/>
            <person name="Davidsen T.M."/>
            <person name="Wayne K.J."/>
            <person name="Tettelin H."/>
            <person name="Glass J.I."/>
            <person name="Rusch D."/>
            <person name="Podicherti R."/>
            <person name="Tsui H.-C.T."/>
            <person name="Winkler M.E."/>
        </authorList>
    </citation>
    <scope>NUCLEOTIDE SEQUENCE</scope>
</reference>
<organism evidence="2">
    <name type="scientific">marine metagenome</name>
    <dbReference type="NCBI Taxonomy" id="408172"/>
    <lineage>
        <taxon>unclassified sequences</taxon>
        <taxon>metagenomes</taxon>
        <taxon>ecological metagenomes</taxon>
    </lineage>
</organism>
<evidence type="ECO:0000256" key="1">
    <source>
        <dbReference type="SAM" id="Phobius"/>
    </source>
</evidence>
<keyword evidence="1" id="KW-0812">Transmembrane</keyword>
<feature type="transmembrane region" description="Helical" evidence="1">
    <location>
        <begin position="106"/>
        <end position="126"/>
    </location>
</feature>
<evidence type="ECO:0008006" key="3">
    <source>
        <dbReference type="Google" id="ProtNLM"/>
    </source>
</evidence>
<dbReference type="GO" id="GO:0016410">
    <property type="term" value="F:N-acyltransferase activity"/>
    <property type="evidence" value="ECO:0007669"/>
    <property type="project" value="InterPro"/>
</dbReference>
<sequence length="219" mass="25943">MPLYFFSGIFYGTGFLSIFLIWIKNPFLINDATKNYAFFSSFLIIFISFIFGLVFILFKYTRNFSFQIFCIPLFLIITEIFIANFWYGFPWLSFAMIISNNPIGSYFLYLFGTHATGFLLLNLFLIPQLFIKRKKIFILFKPILIIILLIFIIIILIHLIKYQDITKQKFKEINVELFQMNNPIINNNSSYKEKHIEIITFINNSEADLIVFAENNLPY</sequence>
<feature type="transmembrane region" description="Helical" evidence="1">
    <location>
        <begin position="5"/>
        <end position="23"/>
    </location>
</feature>
<feature type="transmembrane region" description="Helical" evidence="1">
    <location>
        <begin position="138"/>
        <end position="160"/>
    </location>
</feature>
<dbReference type="AlphaFoldDB" id="A0A382SFR6"/>
<keyword evidence="1" id="KW-0472">Membrane</keyword>
<dbReference type="InterPro" id="IPR004563">
    <property type="entry name" value="Apolipo_AcylTrfase"/>
</dbReference>